<sequence length="68" mass="7845">MLGLMIFAEQFPSFLFSAFVGGPLIGIIGLKSFMSHRWLHWRNQFSNRVPICIANTGIECDTRHHQRL</sequence>
<dbReference type="EMBL" id="MBDS01000001">
    <property type="protein sequence ID" value="OPB94528.1"/>
    <property type="molecule type" value="Genomic_DNA"/>
</dbReference>
<protein>
    <submittedName>
        <fullName evidence="2">Uncharacterized protein</fullName>
    </submittedName>
</protein>
<keyword evidence="1" id="KW-0812">Transmembrane</keyword>
<dbReference type="Proteomes" id="UP000190016">
    <property type="component" value="Unassembled WGS sequence"/>
</dbReference>
<proteinExistence type="predicted"/>
<accession>A0ABX3NDS1</accession>
<reference evidence="2 3" key="1">
    <citation type="submission" date="2016-07" db="EMBL/GenBank/DDBJ databases">
        <title>Revisiting the Taxonomy of the Elizabethkingia Genus based on Whole-Genome Sequencing, Optical Mapping, and MALDI-TOF.</title>
        <authorList>
            <person name="Nicholson A.C."/>
        </authorList>
    </citation>
    <scope>NUCLEOTIDE SEQUENCE [LARGE SCALE GENOMIC DNA]</scope>
    <source>
        <strain evidence="2 3">C1558</strain>
    </source>
</reference>
<gene>
    <name evidence="2" type="ORF">BB021_18170</name>
</gene>
<name>A0ABX3NDS1_9FLAO</name>
<keyword evidence="3" id="KW-1185">Reference proteome</keyword>
<evidence type="ECO:0000256" key="1">
    <source>
        <dbReference type="SAM" id="Phobius"/>
    </source>
</evidence>
<organism evidence="2 3">
    <name type="scientific">Elizabethkingia ursingii</name>
    <dbReference type="NCBI Taxonomy" id="1756150"/>
    <lineage>
        <taxon>Bacteria</taxon>
        <taxon>Pseudomonadati</taxon>
        <taxon>Bacteroidota</taxon>
        <taxon>Flavobacteriia</taxon>
        <taxon>Flavobacteriales</taxon>
        <taxon>Weeksellaceae</taxon>
        <taxon>Elizabethkingia</taxon>
    </lineage>
</organism>
<keyword evidence="1" id="KW-1133">Transmembrane helix</keyword>
<comment type="caution">
    <text evidence="2">The sequence shown here is derived from an EMBL/GenBank/DDBJ whole genome shotgun (WGS) entry which is preliminary data.</text>
</comment>
<evidence type="ECO:0000313" key="2">
    <source>
        <dbReference type="EMBL" id="OPB94528.1"/>
    </source>
</evidence>
<keyword evidence="1" id="KW-0472">Membrane</keyword>
<evidence type="ECO:0000313" key="3">
    <source>
        <dbReference type="Proteomes" id="UP000190016"/>
    </source>
</evidence>
<feature type="transmembrane region" description="Helical" evidence="1">
    <location>
        <begin position="14"/>
        <end position="34"/>
    </location>
</feature>